<dbReference type="OrthoDB" id="5917490at2"/>
<name>A0A370UBN4_9GAMM</name>
<dbReference type="AlphaFoldDB" id="A0A370UBN4"/>
<evidence type="ECO:0000313" key="1">
    <source>
        <dbReference type="EMBL" id="RDL45192.1"/>
    </source>
</evidence>
<keyword evidence="2" id="KW-1185">Reference proteome</keyword>
<organism evidence="1 2">
    <name type="scientific">Marinomonas piezotolerans</name>
    <dbReference type="NCBI Taxonomy" id="2213058"/>
    <lineage>
        <taxon>Bacteria</taxon>
        <taxon>Pseudomonadati</taxon>
        <taxon>Pseudomonadota</taxon>
        <taxon>Gammaproteobacteria</taxon>
        <taxon>Oceanospirillales</taxon>
        <taxon>Oceanospirillaceae</taxon>
        <taxon>Marinomonas</taxon>
    </lineage>
</organism>
<accession>A0A370UBN4</accession>
<dbReference type="Proteomes" id="UP000254326">
    <property type="component" value="Unassembled WGS sequence"/>
</dbReference>
<comment type="caution">
    <text evidence="1">The sequence shown here is derived from an EMBL/GenBank/DDBJ whole genome shotgun (WGS) entry which is preliminary data.</text>
</comment>
<evidence type="ECO:0000313" key="2">
    <source>
        <dbReference type="Proteomes" id="UP000254326"/>
    </source>
</evidence>
<sequence>MKIFNKAELIFYACAFVSIFGIAAIVKAVHSEDPLPDDLGPCDLDTGLCTLVESKARFSEATIQFADGIRLNRRIDTVLTLPKAVQNAQSVNLVLEGREMYLGVYEYPLRKTEDNTWRNQVVVPLCTDERMQWTLKVEMVDAMGRQQEWAYLFNIENPNEAI</sequence>
<reference evidence="1 2" key="1">
    <citation type="submission" date="2018-06" db="EMBL/GenBank/DDBJ databases">
        <title>Marinomonas sp. YLB-05 draft genome sequence.</title>
        <authorList>
            <person name="Yu L."/>
            <person name="Tang X."/>
        </authorList>
    </citation>
    <scope>NUCLEOTIDE SEQUENCE [LARGE SCALE GENOMIC DNA]</scope>
    <source>
        <strain evidence="1 2">YLB-05</strain>
    </source>
</reference>
<gene>
    <name evidence="1" type="ORF">DN730_06165</name>
</gene>
<proteinExistence type="predicted"/>
<dbReference type="RefSeq" id="WP_115467226.1">
    <property type="nucleotide sequence ID" value="NZ_QKRA01000002.1"/>
</dbReference>
<protein>
    <submittedName>
        <fullName evidence="1">Uncharacterized protein</fullName>
    </submittedName>
</protein>
<dbReference type="EMBL" id="QKRA01000002">
    <property type="protein sequence ID" value="RDL45192.1"/>
    <property type="molecule type" value="Genomic_DNA"/>
</dbReference>